<dbReference type="GO" id="GO:0002143">
    <property type="term" value="P:tRNA wobble position uridine thiolation"/>
    <property type="evidence" value="ECO:0007669"/>
    <property type="project" value="TreeGrafter"/>
</dbReference>
<name>A0A8K0SN91_9HYPO</name>
<dbReference type="GO" id="GO:0005829">
    <property type="term" value="C:cytosol"/>
    <property type="evidence" value="ECO:0007669"/>
    <property type="project" value="TreeGrafter"/>
</dbReference>
<dbReference type="InterPro" id="IPR014729">
    <property type="entry name" value="Rossmann-like_a/b/a_fold"/>
</dbReference>
<dbReference type="Pfam" id="PF10288">
    <property type="entry name" value="CTU2"/>
    <property type="match status" value="1"/>
</dbReference>
<dbReference type="OrthoDB" id="25129at2759"/>
<keyword evidence="2 3" id="KW-0819">tRNA processing</keyword>
<keyword evidence="1 3" id="KW-0963">Cytoplasm</keyword>
<dbReference type="UniPathway" id="UPA00988"/>
<dbReference type="GO" id="GO:0016783">
    <property type="term" value="F:sulfurtransferase activity"/>
    <property type="evidence" value="ECO:0007669"/>
    <property type="project" value="TreeGrafter"/>
</dbReference>
<evidence type="ECO:0000313" key="6">
    <source>
        <dbReference type="Proteomes" id="UP000813444"/>
    </source>
</evidence>
<dbReference type="InterPro" id="IPR019407">
    <property type="entry name" value="CTU2"/>
</dbReference>
<dbReference type="GO" id="GO:0000049">
    <property type="term" value="F:tRNA binding"/>
    <property type="evidence" value="ECO:0007669"/>
    <property type="project" value="InterPro"/>
</dbReference>
<comment type="function">
    <text evidence="3">Plays a central role in 2-thiolation of mcm(5)S(2)U at tRNA wobble positions of tRNA(Lys), tRNA(Glu) and tRNA(Gln). May act by forming a heterodimer with NCS6 that ligates sulfur from thiocarboxylated URM1 onto the uridine of tRNAs at wobble position. Prior mcm(5) tRNA modification by the elongator complex is required for 2-thiolation. May also be involved in protein urmylation.</text>
</comment>
<dbReference type="GO" id="GO:0032447">
    <property type="term" value="P:protein urmylation"/>
    <property type="evidence" value="ECO:0007669"/>
    <property type="project" value="UniProtKB-UniRule"/>
</dbReference>
<dbReference type="AlphaFoldDB" id="A0A8K0SN91"/>
<proteinExistence type="inferred from homology"/>
<comment type="subcellular location">
    <subcellularLocation>
        <location evidence="3">Cytoplasm</location>
    </subcellularLocation>
</comment>
<evidence type="ECO:0000256" key="3">
    <source>
        <dbReference type="HAMAP-Rule" id="MF_03054"/>
    </source>
</evidence>
<protein>
    <recommendedName>
        <fullName evidence="3">Cytoplasmic tRNA 2-thiolation protein 2</fullName>
    </recommendedName>
</protein>
<sequence length="386" mass="42415">MMVGLQPEKPCNRCKKVSALHKLRHETVCRDCFVGYVDAKVIKRLGALLRDIRTSQAPESRRYLTGLSFGQSSAALLQVLDSYRAYQASKKSSSSVEVLAIHVDTDLSCPGEVTETPAQRLLAKYREKYPNISLECVHLTKVLEVQTVDWSALPALRGATDLERLRNLFDNLPSVTSKADILRLFIRHILLNAAIENSSKVLLFGHTTTSLAALTLAEVANGRGFAVPWQVNDGPFTICTYDTTPEAAGKEVARSEFPVYYPMREVFKNELATYVDLTPSLKELVQTGTSATDNVVSHKDLSIEEVMTRYFSNVEGPYSGIVSNVVRTAGKLDRVASGRNCHMCSATLDEQGDSRWAGEMGDDPSDGSASASRGRLCYGCIRSIHG</sequence>
<feature type="region of interest" description="Disordered" evidence="4">
    <location>
        <begin position="353"/>
        <end position="372"/>
    </location>
</feature>
<gene>
    <name evidence="3" type="primary">NCS2</name>
    <name evidence="3" type="synonym">CTU2</name>
    <name evidence="5" type="ORF">B0I35DRAFT_269643</name>
</gene>
<keyword evidence="6" id="KW-1185">Reference proteome</keyword>
<comment type="similarity">
    <text evidence="3">Belongs to the CTU2/NCS2 family.</text>
</comment>
<dbReference type="Gene3D" id="3.40.50.620">
    <property type="entry name" value="HUPs"/>
    <property type="match status" value="1"/>
</dbReference>
<dbReference type="PANTHER" id="PTHR20882:SF14">
    <property type="entry name" value="CYTOPLASMIC TRNA 2-THIOLATION PROTEIN 2"/>
    <property type="match status" value="1"/>
</dbReference>
<evidence type="ECO:0000256" key="1">
    <source>
        <dbReference type="ARBA" id="ARBA00022490"/>
    </source>
</evidence>
<organism evidence="5 6">
    <name type="scientific">Stachybotrys elegans</name>
    <dbReference type="NCBI Taxonomy" id="80388"/>
    <lineage>
        <taxon>Eukaryota</taxon>
        <taxon>Fungi</taxon>
        <taxon>Dikarya</taxon>
        <taxon>Ascomycota</taxon>
        <taxon>Pezizomycotina</taxon>
        <taxon>Sordariomycetes</taxon>
        <taxon>Hypocreomycetidae</taxon>
        <taxon>Hypocreales</taxon>
        <taxon>Stachybotryaceae</taxon>
        <taxon>Stachybotrys</taxon>
    </lineage>
</organism>
<dbReference type="EMBL" id="JAGPNK010000009">
    <property type="protein sequence ID" value="KAH7313299.1"/>
    <property type="molecule type" value="Genomic_DNA"/>
</dbReference>
<dbReference type="HAMAP" id="MF_03054">
    <property type="entry name" value="CTU2"/>
    <property type="match status" value="1"/>
</dbReference>
<dbReference type="GO" id="GO:0016779">
    <property type="term" value="F:nucleotidyltransferase activity"/>
    <property type="evidence" value="ECO:0007669"/>
    <property type="project" value="UniProtKB-UniRule"/>
</dbReference>
<dbReference type="SUPFAM" id="SSF52402">
    <property type="entry name" value="Adenine nucleotide alpha hydrolases-like"/>
    <property type="match status" value="1"/>
</dbReference>
<reference evidence="5" key="1">
    <citation type="journal article" date="2021" name="Nat. Commun.">
        <title>Genetic determinants of endophytism in the Arabidopsis root mycobiome.</title>
        <authorList>
            <person name="Mesny F."/>
            <person name="Miyauchi S."/>
            <person name="Thiergart T."/>
            <person name="Pickel B."/>
            <person name="Atanasova L."/>
            <person name="Karlsson M."/>
            <person name="Huettel B."/>
            <person name="Barry K.W."/>
            <person name="Haridas S."/>
            <person name="Chen C."/>
            <person name="Bauer D."/>
            <person name="Andreopoulos W."/>
            <person name="Pangilinan J."/>
            <person name="LaButti K."/>
            <person name="Riley R."/>
            <person name="Lipzen A."/>
            <person name="Clum A."/>
            <person name="Drula E."/>
            <person name="Henrissat B."/>
            <person name="Kohler A."/>
            <person name="Grigoriev I.V."/>
            <person name="Martin F.M."/>
            <person name="Hacquard S."/>
        </authorList>
    </citation>
    <scope>NUCLEOTIDE SEQUENCE</scope>
    <source>
        <strain evidence="5">MPI-CAGE-CH-0235</strain>
    </source>
</reference>
<dbReference type="Proteomes" id="UP000813444">
    <property type="component" value="Unassembled WGS sequence"/>
</dbReference>
<evidence type="ECO:0000313" key="5">
    <source>
        <dbReference type="EMBL" id="KAH7313299.1"/>
    </source>
</evidence>
<comment type="pathway">
    <text evidence="3">tRNA modification; 5-methoxycarbonylmethyl-2-thiouridine-tRNA biosynthesis.</text>
</comment>
<accession>A0A8K0SN91</accession>
<evidence type="ECO:0000256" key="2">
    <source>
        <dbReference type="ARBA" id="ARBA00022694"/>
    </source>
</evidence>
<evidence type="ECO:0000256" key="4">
    <source>
        <dbReference type="SAM" id="MobiDB-lite"/>
    </source>
</evidence>
<comment type="caution">
    <text evidence="5">The sequence shown here is derived from an EMBL/GenBank/DDBJ whole genome shotgun (WGS) entry which is preliminary data.</text>
</comment>
<dbReference type="PANTHER" id="PTHR20882">
    <property type="entry name" value="CYTOPLASMIC TRNA 2-THIOLATION PROTEIN 2"/>
    <property type="match status" value="1"/>
</dbReference>